<keyword evidence="1" id="KW-0472">Membrane</keyword>
<evidence type="ECO:0000313" key="3">
    <source>
        <dbReference type="EMBL" id="MCL7024447.1"/>
    </source>
</evidence>
<protein>
    <recommendedName>
        <fullName evidence="2">Trichome birefringence-like N-terminal domain-containing protein</fullName>
    </recommendedName>
</protein>
<comment type="caution">
    <text evidence="3">The sequence shown here is derived from an EMBL/GenBank/DDBJ whole genome shotgun (WGS) entry which is preliminary data.</text>
</comment>
<gene>
    <name evidence="3" type="ORF">MKW94_011230</name>
</gene>
<sequence length="220" mass="25343">MDFKKSGLLEKLCCVLSSKRKVISGFCFGVAISIFVFTIFFSISIFVFTSFDGIIVDSYSNYPWPFSFSTTTYSSELRNSTQNKTEYSELNLENTHELNLTEKDKNSTFFVHSSGVLSVVDKTHEKNSSVFVSTDQDINFSIDDDKVMFPEKDKFPRYGGDLSNCDIFHGKWVKIDEENTSYYEVSSCPYIDKDFDCHLNGRPDYDFLKWRWQPSGCTIP</sequence>
<feature type="domain" description="Trichome birefringence-like N-terminal" evidence="2">
    <location>
        <begin position="164"/>
        <end position="217"/>
    </location>
</feature>
<keyword evidence="1" id="KW-0812">Transmembrane</keyword>
<reference evidence="3" key="1">
    <citation type="submission" date="2022-03" db="EMBL/GenBank/DDBJ databases">
        <title>A functionally conserved STORR gene fusion in Papaver species that diverged 16.8 million years ago.</title>
        <authorList>
            <person name="Catania T."/>
        </authorList>
    </citation>
    <scope>NUCLEOTIDE SEQUENCE</scope>
    <source>
        <strain evidence="3">S-191538</strain>
    </source>
</reference>
<dbReference type="InterPro" id="IPR025846">
    <property type="entry name" value="TBL_N"/>
</dbReference>
<dbReference type="EMBL" id="JAJJMA010034644">
    <property type="protein sequence ID" value="MCL7024447.1"/>
    <property type="molecule type" value="Genomic_DNA"/>
</dbReference>
<dbReference type="Pfam" id="PF14416">
    <property type="entry name" value="PMR5N"/>
    <property type="match status" value="1"/>
</dbReference>
<dbReference type="GO" id="GO:0005794">
    <property type="term" value="C:Golgi apparatus"/>
    <property type="evidence" value="ECO:0007669"/>
    <property type="project" value="TreeGrafter"/>
</dbReference>
<dbReference type="PANTHER" id="PTHR32285:SF208">
    <property type="entry name" value="PROTEIN TRICHOME BIREFRINGENCE-LIKE 2"/>
    <property type="match status" value="1"/>
</dbReference>
<evidence type="ECO:0000256" key="1">
    <source>
        <dbReference type="SAM" id="Phobius"/>
    </source>
</evidence>
<feature type="transmembrane region" description="Helical" evidence="1">
    <location>
        <begin position="26"/>
        <end position="48"/>
    </location>
</feature>
<dbReference type="GO" id="GO:0016413">
    <property type="term" value="F:O-acetyltransferase activity"/>
    <property type="evidence" value="ECO:0007669"/>
    <property type="project" value="InterPro"/>
</dbReference>
<dbReference type="InterPro" id="IPR029962">
    <property type="entry name" value="TBL"/>
</dbReference>
<evidence type="ECO:0000313" key="4">
    <source>
        <dbReference type="Proteomes" id="UP001177140"/>
    </source>
</evidence>
<keyword evidence="4" id="KW-1185">Reference proteome</keyword>
<evidence type="ECO:0000259" key="2">
    <source>
        <dbReference type="Pfam" id="PF14416"/>
    </source>
</evidence>
<organism evidence="3 4">
    <name type="scientific">Papaver nudicaule</name>
    <name type="common">Iceland poppy</name>
    <dbReference type="NCBI Taxonomy" id="74823"/>
    <lineage>
        <taxon>Eukaryota</taxon>
        <taxon>Viridiplantae</taxon>
        <taxon>Streptophyta</taxon>
        <taxon>Embryophyta</taxon>
        <taxon>Tracheophyta</taxon>
        <taxon>Spermatophyta</taxon>
        <taxon>Magnoliopsida</taxon>
        <taxon>Ranunculales</taxon>
        <taxon>Papaveraceae</taxon>
        <taxon>Papaveroideae</taxon>
        <taxon>Papaver</taxon>
    </lineage>
</organism>
<dbReference type="Proteomes" id="UP001177140">
    <property type="component" value="Unassembled WGS sequence"/>
</dbReference>
<feature type="non-terminal residue" evidence="3">
    <location>
        <position position="220"/>
    </location>
</feature>
<keyword evidence="1" id="KW-1133">Transmembrane helix</keyword>
<dbReference type="PANTHER" id="PTHR32285">
    <property type="entry name" value="PROTEIN TRICHOME BIREFRINGENCE-LIKE 9-RELATED"/>
    <property type="match status" value="1"/>
</dbReference>
<accession>A0AA41RTK3</accession>
<proteinExistence type="predicted"/>
<dbReference type="AlphaFoldDB" id="A0AA41RTK3"/>
<name>A0AA41RTK3_PAPNU</name>